<protein>
    <submittedName>
        <fullName evidence="2">DNA metabolism protein</fullName>
    </submittedName>
</protein>
<dbReference type="InterPro" id="IPR023875">
    <property type="entry name" value="DNA_repair_put"/>
</dbReference>
<gene>
    <name evidence="2" type="ORF">FK004_02820</name>
</gene>
<dbReference type="Pfam" id="PF13566">
    <property type="entry name" value="DUF4130"/>
    <property type="match status" value="1"/>
</dbReference>
<dbReference type="InterPro" id="IPR025404">
    <property type="entry name" value="DUF4130"/>
</dbReference>
<organism evidence="2 3">
    <name type="scientific">Flavobacterium kingsejongi</name>
    <dbReference type="NCBI Taxonomy" id="1678728"/>
    <lineage>
        <taxon>Bacteria</taxon>
        <taxon>Pseudomonadati</taxon>
        <taxon>Bacteroidota</taxon>
        <taxon>Flavobacteriia</taxon>
        <taxon>Flavobacteriales</taxon>
        <taxon>Flavobacteriaceae</taxon>
        <taxon>Flavobacterium</taxon>
    </lineage>
</organism>
<dbReference type="OrthoDB" id="5290748at2"/>
<dbReference type="AlphaFoldDB" id="A0A2S1LKI0"/>
<evidence type="ECO:0000313" key="3">
    <source>
        <dbReference type="Proteomes" id="UP000244677"/>
    </source>
</evidence>
<name>A0A2S1LKI0_9FLAO</name>
<dbReference type="Proteomes" id="UP000244677">
    <property type="component" value="Chromosome"/>
</dbReference>
<proteinExistence type="predicted"/>
<feature type="domain" description="DUF4130" evidence="1">
    <location>
        <begin position="84"/>
        <end position="253"/>
    </location>
</feature>
<dbReference type="RefSeq" id="WP_108735880.1">
    <property type="nucleotide sequence ID" value="NZ_CP020919.1"/>
</dbReference>
<evidence type="ECO:0000259" key="1">
    <source>
        <dbReference type="Pfam" id="PF13566"/>
    </source>
</evidence>
<dbReference type="NCBIfam" id="TIGR03915">
    <property type="entry name" value="SAM_7_link_chp"/>
    <property type="match status" value="1"/>
</dbReference>
<evidence type="ECO:0000313" key="2">
    <source>
        <dbReference type="EMBL" id="AWG24228.1"/>
    </source>
</evidence>
<keyword evidence="3" id="KW-1185">Reference proteome</keyword>
<accession>A0A2S1LKI0</accession>
<sequence>MTVYIFDGSFEGFLTALFEFYERKPGRIQLVLQSHFQPGLLEEPFEVITDPAKSTRVWKGLQAKLSPDWQKRFYTAFLSEVPDFFQHLFEAACYIFDHAKGAEHNYGNPALLAVAQMDRSVHREKHRMEAFIRFQETADGIFYAPIEPDYNVLPLISRFCKNRYADQQWIIYDLKRKYGLFYDLQTVAEVSFEMIPEAKTAGTYLPEQLLDSQEHLYALLWNDYFKSTNIPARKNMKLHIQHVPKRYWKYLTEKKGKN</sequence>
<dbReference type="KEGG" id="fki:FK004_02820"/>
<reference evidence="2 3" key="1">
    <citation type="submission" date="2017-04" db="EMBL/GenBank/DDBJ databases">
        <title>Complete genome sequence of Flavobacterium kingsejong AJ004.</title>
        <authorList>
            <person name="Lee P.C."/>
        </authorList>
    </citation>
    <scope>NUCLEOTIDE SEQUENCE [LARGE SCALE GENOMIC DNA]</scope>
    <source>
        <strain evidence="2 3">AJ004</strain>
    </source>
</reference>
<dbReference type="EMBL" id="CP020919">
    <property type="protein sequence ID" value="AWG24228.1"/>
    <property type="molecule type" value="Genomic_DNA"/>
</dbReference>